<accession>A0AAE2YPX3</accession>
<gene>
    <name evidence="3" type="ORF">HFQ13_07135</name>
</gene>
<comment type="caution">
    <text evidence="3">The sequence shown here is derived from an EMBL/GenBank/DDBJ whole genome shotgun (WGS) entry which is preliminary data.</text>
</comment>
<dbReference type="Proteomes" id="UP001197378">
    <property type="component" value="Unassembled WGS sequence"/>
</dbReference>
<organism evidence="3 4">
    <name type="scientific">Igneacidithiobacillus copahuensis</name>
    <dbReference type="NCBI Taxonomy" id="2724909"/>
    <lineage>
        <taxon>Bacteria</taxon>
        <taxon>Pseudomonadati</taxon>
        <taxon>Pseudomonadota</taxon>
        <taxon>Acidithiobacillia</taxon>
        <taxon>Acidithiobacillales</taxon>
        <taxon>Acidithiobacillaceae</taxon>
        <taxon>Igneacidithiobacillus</taxon>
    </lineage>
</organism>
<feature type="region of interest" description="Disordered" evidence="1">
    <location>
        <begin position="208"/>
        <end position="227"/>
    </location>
</feature>
<proteinExistence type="predicted"/>
<dbReference type="CDD" id="cd07983">
    <property type="entry name" value="LPLAT_DUF374-like"/>
    <property type="match status" value="1"/>
</dbReference>
<keyword evidence="3" id="KW-0808">Transferase</keyword>
<protein>
    <submittedName>
        <fullName evidence="3">Lysophospholipid acyltransferase family protein</fullName>
    </submittedName>
</protein>
<sequence>MRLAGRWQSRAAALAALVLRGVAQSLRWQEEGADRIRALRESGQPIILAFWHGRLALIPAAYQRIGGRRVKILISEHRDGELIAQVMSHWGYEAVRGSSRRGALKGAKGMLRAAREGYDLAITPDGPRGPREQLQAGVLELARWTGLPVVPVTFSARWGRRFASWDHFLFPLPGSRAVVLWGEPMYIAADASPSEMLALQQKLEDEMRAQRQRADRRMERVEEGWQG</sequence>
<dbReference type="InterPro" id="IPR007172">
    <property type="entry name" value="DUF374"/>
</dbReference>
<feature type="domain" description="DUF374" evidence="2">
    <location>
        <begin position="67"/>
        <end position="131"/>
    </location>
</feature>
<evidence type="ECO:0000313" key="3">
    <source>
        <dbReference type="EMBL" id="MBU2787977.1"/>
    </source>
</evidence>
<reference evidence="3" key="1">
    <citation type="journal article" date="2021" name="ISME J.">
        <title>Genomic evolution of the class Acidithiobacillia: deep-branching Proteobacteria living in extreme acidic conditions.</title>
        <authorList>
            <person name="Moya-Beltran A."/>
            <person name="Beard S."/>
            <person name="Rojas-Villalobos C."/>
            <person name="Issotta F."/>
            <person name="Gallardo Y."/>
            <person name="Ulloa R."/>
            <person name="Giaveno A."/>
            <person name="Degli Esposti M."/>
            <person name="Johnson D.B."/>
            <person name="Quatrini R."/>
        </authorList>
    </citation>
    <scope>NUCLEOTIDE SEQUENCE</scope>
    <source>
        <strain evidence="3">VAN18-1</strain>
    </source>
</reference>
<keyword evidence="3" id="KW-0012">Acyltransferase</keyword>
<dbReference type="Pfam" id="PF04028">
    <property type="entry name" value="DUF374"/>
    <property type="match status" value="1"/>
</dbReference>
<dbReference type="RefSeq" id="WP_215872626.1">
    <property type="nucleotide sequence ID" value="NZ_JAAXYO010000090.1"/>
</dbReference>
<keyword evidence="4" id="KW-1185">Reference proteome</keyword>
<name>A0AAE2YPX3_9PROT</name>
<evidence type="ECO:0000313" key="4">
    <source>
        <dbReference type="Proteomes" id="UP001197378"/>
    </source>
</evidence>
<dbReference type="AlphaFoldDB" id="A0AAE2YPX3"/>
<dbReference type="GO" id="GO:0016746">
    <property type="term" value="F:acyltransferase activity"/>
    <property type="evidence" value="ECO:0007669"/>
    <property type="project" value="UniProtKB-KW"/>
</dbReference>
<evidence type="ECO:0000259" key="2">
    <source>
        <dbReference type="Pfam" id="PF04028"/>
    </source>
</evidence>
<dbReference type="EMBL" id="JAAXYO010000090">
    <property type="protein sequence ID" value="MBU2787977.1"/>
    <property type="molecule type" value="Genomic_DNA"/>
</dbReference>
<evidence type="ECO:0000256" key="1">
    <source>
        <dbReference type="SAM" id="MobiDB-lite"/>
    </source>
</evidence>